<feature type="active site" description="Proton acceptor" evidence="7">
    <location>
        <position position="19"/>
    </location>
</feature>
<feature type="site" description="Stabilizes the basic form of H active site to accept a proton" evidence="7">
    <location>
        <position position="91"/>
    </location>
</feature>
<dbReference type="HOGENOM" id="CLU_062456_1_0_5"/>
<evidence type="ECO:0000256" key="5">
    <source>
        <dbReference type="ARBA" id="ARBA00038063"/>
    </source>
</evidence>
<dbReference type="GO" id="GO:0005737">
    <property type="term" value="C:cytoplasm"/>
    <property type="evidence" value="ECO:0007669"/>
    <property type="project" value="UniProtKB-SubCell"/>
</dbReference>
<evidence type="ECO:0000256" key="8">
    <source>
        <dbReference type="RuleBase" id="RU000673"/>
    </source>
</evidence>
<reference evidence="10 11" key="1">
    <citation type="journal article" date="2012" name="Stand. Genomic Sci.">
        <title>Complete genome sequence of Liberibacter crescens BT-1.</title>
        <authorList>
            <person name="Leonard M.T."/>
            <person name="Fagen J.R."/>
            <person name="Davis-Richardson A.G."/>
            <person name="Davis M.J."/>
            <person name="Triplett E.W."/>
        </authorList>
    </citation>
    <scope>NUCLEOTIDE SEQUENCE [LARGE SCALE GENOMIC DNA]</scope>
    <source>
        <strain evidence="10 11">BT-1</strain>
    </source>
</reference>
<dbReference type="InterPro" id="IPR018171">
    <property type="entry name" value="Pept_tRNA_hydro_CS"/>
</dbReference>
<evidence type="ECO:0000256" key="4">
    <source>
        <dbReference type="ARBA" id="ARBA00022884"/>
    </source>
</evidence>
<proteinExistence type="inferred from homology"/>
<dbReference type="InterPro" id="IPR001328">
    <property type="entry name" value="Pept_tRNA_hydro"/>
</dbReference>
<dbReference type="EMBL" id="CP003789">
    <property type="protein sequence ID" value="AGA64613.1"/>
    <property type="molecule type" value="Genomic_DNA"/>
</dbReference>
<sequence length="197" mass="22089">MFIIAGLGNPGYKYLDNRHNIGFMAVNAIHSAYDFSPWKKKYSSEISEGKLDGIKTFLLKPQTFMNCSGKAIESLMQFYKLSISNFLIIHDDLDLPSGKVRLKTGGSDGGHNGLKSISSICGNDYKRLRLGISHPGSKELVVQYVLSDFSKDEKTWLYPLLKSISCHIPLLVKKEDSLFLNRLLSPFTPPNTPLLQF</sequence>
<dbReference type="STRING" id="1215343.B488_06210"/>
<evidence type="ECO:0000256" key="3">
    <source>
        <dbReference type="ARBA" id="ARBA00022801"/>
    </source>
</evidence>
<evidence type="ECO:0000313" key="10">
    <source>
        <dbReference type="EMBL" id="AGA64613.1"/>
    </source>
</evidence>
<dbReference type="InterPro" id="IPR036416">
    <property type="entry name" value="Pept_tRNA_hydro_sf"/>
</dbReference>
<name>L0EVD5_LIBCB</name>
<feature type="site" description="Discriminates between blocked and unblocked aminoacyl-tRNA" evidence="7">
    <location>
        <position position="9"/>
    </location>
</feature>
<feature type="binding site" evidence="7">
    <location>
        <position position="112"/>
    </location>
    <ligand>
        <name>tRNA</name>
        <dbReference type="ChEBI" id="CHEBI:17843"/>
    </ligand>
</feature>
<comment type="catalytic activity">
    <reaction evidence="7 8">
        <text>an N-acyl-L-alpha-aminoacyl-tRNA + H2O = an N-acyl-L-amino acid + a tRNA + H(+)</text>
        <dbReference type="Rhea" id="RHEA:54448"/>
        <dbReference type="Rhea" id="RHEA-COMP:10123"/>
        <dbReference type="Rhea" id="RHEA-COMP:13883"/>
        <dbReference type="ChEBI" id="CHEBI:15377"/>
        <dbReference type="ChEBI" id="CHEBI:15378"/>
        <dbReference type="ChEBI" id="CHEBI:59874"/>
        <dbReference type="ChEBI" id="CHEBI:78442"/>
        <dbReference type="ChEBI" id="CHEBI:138191"/>
        <dbReference type="EC" id="3.1.1.29"/>
    </reaction>
</comment>
<evidence type="ECO:0000256" key="2">
    <source>
        <dbReference type="ARBA" id="ARBA00022555"/>
    </source>
</evidence>
<dbReference type="Gene3D" id="3.40.50.1470">
    <property type="entry name" value="Peptidyl-tRNA hydrolase"/>
    <property type="match status" value="1"/>
</dbReference>
<dbReference type="Proteomes" id="UP000010799">
    <property type="component" value="Chromosome"/>
</dbReference>
<feature type="binding site" evidence="7">
    <location>
        <position position="66"/>
    </location>
    <ligand>
        <name>tRNA</name>
        <dbReference type="ChEBI" id="CHEBI:17843"/>
    </ligand>
</feature>
<comment type="subunit">
    <text evidence="7">Monomer.</text>
</comment>
<dbReference type="PROSITE" id="PS01196">
    <property type="entry name" value="PEPT_TRNA_HYDROL_2"/>
    <property type="match status" value="1"/>
</dbReference>
<comment type="similarity">
    <text evidence="5 7 9">Belongs to the PTH family.</text>
</comment>
<evidence type="ECO:0000256" key="7">
    <source>
        <dbReference type="HAMAP-Rule" id="MF_00083"/>
    </source>
</evidence>
<dbReference type="GO" id="GO:0006515">
    <property type="term" value="P:protein quality control for misfolded or incompletely synthesized proteins"/>
    <property type="evidence" value="ECO:0007669"/>
    <property type="project" value="UniProtKB-UniRule"/>
</dbReference>
<organism evidence="10 11">
    <name type="scientific">Liberibacter crescens (strain BT-1)</name>
    <dbReference type="NCBI Taxonomy" id="1215343"/>
    <lineage>
        <taxon>Bacteria</taxon>
        <taxon>Pseudomonadati</taxon>
        <taxon>Pseudomonadota</taxon>
        <taxon>Alphaproteobacteria</taxon>
        <taxon>Hyphomicrobiales</taxon>
        <taxon>Rhizobiaceae</taxon>
        <taxon>Liberibacter</taxon>
    </lineage>
</organism>
<feature type="binding site" evidence="7">
    <location>
        <position position="64"/>
    </location>
    <ligand>
        <name>tRNA</name>
        <dbReference type="ChEBI" id="CHEBI:17843"/>
    </ligand>
</feature>
<dbReference type="EC" id="3.1.1.29" evidence="1 7"/>
<dbReference type="eggNOG" id="COG0193">
    <property type="taxonomic scope" value="Bacteria"/>
</dbReference>
<evidence type="ECO:0000256" key="9">
    <source>
        <dbReference type="RuleBase" id="RU004320"/>
    </source>
</evidence>
<dbReference type="KEGG" id="lcc:B488_06210"/>
<protein>
    <recommendedName>
        <fullName evidence="6 7">Peptidyl-tRNA hydrolase</fullName>
        <shortName evidence="7">Pth</shortName>
        <ecNumber evidence="1 7">3.1.1.29</ecNumber>
    </recommendedName>
</protein>
<dbReference type="SUPFAM" id="SSF53178">
    <property type="entry name" value="Peptidyl-tRNA hydrolase-like"/>
    <property type="match status" value="1"/>
</dbReference>
<dbReference type="Pfam" id="PF01195">
    <property type="entry name" value="Pept_tRNA_hydro"/>
    <property type="match status" value="1"/>
</dbReference>
<evidence type="ECO:0000256" key="1">
    <source>
        <dbReference type="ARBA" id="ARBA00013260"/>
    </source>
</evidence>
<dbReference type="NCBIfam" id="TIGR00447">
    <property type="entry name" value="pth"/>
    <property type="match status" value="1"/>
</dbReference>
<dbReference type="GO" id="GO:0072344">
    <property type="term" value="P:rescue of stalled ribosome"/>
    <property type="evidence" value="ECO:0007669"/>
    <property type="project" value="UniProtKB-UniRule"/>
</dbReference>
<keyword evidence="3 7" id="KW-0378">Hydrolase</keyword>
<comment type="subcellular location">
    <subcellularLocation>
        <location evidence="7">Cytoplasm</location>
    </subcellularLocation>
</comment>
<dbReference type="PANTHER" id="PTHR17224">
    <property type="entry name" value="PEPTIDYL-TRNA HYDROLASE"/>
    <property type="match status" value="1"/>
</dbReference>
<keyword evidence="2 7" id="KW-0820">tRNA-binding</keyword>
<keyword evidence="11" id="KW-1185">Reference proteome</keyword>
<dbReference type="GO" id="GO:0000049">
    <property type="term" value="F:tRNA binding"/>
    <property type="evidence" value="ECO:0007669"/>
    <property type="project" value="UniProtKB-UniRule"/>
</dbReference>
<dbReference type="FunFam" id="3.40.50.1470:FF:000001">
    <property type="entry name" value="Peptidyl-tRNA hydrolase"/>
    <property type="match status" value="1"/>
</dbReference>
<gene>
    <name evidence="7" type="primary">pth</name>
    <name evidence="10" type="ordered locus">B488_06210</name>
</gene>
<comment type="function">
    <text evidence="7">Catalyzes the release of premature peptidyl moieties from peptidyl-tRNA molecules trapped in stalled 50S ribosomal subunits, and thus maintains levels of free tRNAs and 50S ribosomes.</text>
</comment>
<evidence type="ECO:0000256" key="6">
    <source>
        <dbReference type="ARBA" id="ARBA00050038"/>
    </source>
</evidence>
<dbReference type="PANTHER" id="PTHR17224:SF1">
    <property type="entry name" value="PEPTIDYL-TRNA HYDROLASE"/>
    <property type="match status" value="1"/>
</dbReference>
<feature type="binding site" evidence="7">
    <location>
        <position position="14"/>
    </location>
    <ligand>
        <name>tRNA</name>
        <dbReference type="ChEBI" id="CHEBI:17843"/>
    </ligand>
</feature>
<accession>L0EVD5</accession>
<comment type="function">
    <text evidence="7">Hydrolyzes ribosome-free peptidyl-tRNAs (with 1 or more amino acids incorporated), which drop off the ribosome during protein synthesis, or as a result of ribosome stalling.</text>
</comment>
<dbReference type="PATRIC" id="fig|1215343.11.peg.633"/>
<dbReference type="CDD" id="cd00462">
    <property type="entry name" value="PTH"/>
    <property type="match status" value="1"/>
</dbReference>
<dbReference type="HAMAP" id="MF_00083">
    <property type="entry name" value="Pept_tRNA_hydro_bact"/>
    <property type="match status" value="1"/>
</dbReference>
<dbReference type="GO" id="GO:0004045">
    <property type="term" value="F:peptidyl-tRNA hydrolase activity"/>
    <property type="evidence" value="ECO:0007669"/>
    <property type="project" value="UniProtKB-UniRule"/>
</dbReference>
<dbReference type="PROSITE" id="PS01195">
    <property type="entry name" value="PEPT_TRNA_HYDROL_1"/>
    <property type="match status" value="1"/>
</dbReference>
<keyword evidence="4 7" id="KW-0694">RNA-binding</keyword>
<evidence type="ECO:0000313" key="11">
    <source>
        <dbReference type="Proteomes" id="UP000010799"/>
    </source>
</evidence>
<dbReference type="AlphaFoldDB" id="L0EVD5"/>
<keyword evidence="7" id="KW-0963">Cytoplasm</keyword>